<comment type="caution">
    <text evidence="8">The sequence shown here is derived from an EMBL/GenBank/DDBJ whole genome shotgun (WGS) entry which is preliminary data.</text>
</comment>
<reference evidence="8 9" key="1">
    <citation type="submission" date="2016-08" db="EMBL/GenBank/DDBJ databases">
        <title>Genome sequence of Clavibacter michiganensis spp. strain CASJ009.</title>
        <authorList>
            <person name="Thapa S.P."/>
            <person name="Coaker G."/>
        </authorList>
    </citation>
    <scope>NUCLEOTIDE SEQUENCE [LARGE SCALE GENOMIC DNA]</scope>
    <source>
        <strain evidence="8">CASJ009</strain>
    </source>
</reference>
<organism evidence="8 9">
    <name type="scientific">Clavibacter michiganensis</name>
    <dbReference type="NCBI Taxonomy" id="28447"/>
    <lineage>
        <taxon>Bacteria</taxon>
        <taxon>Bacillati</taxon>
        <taxon>Actinomycetota</taxon>
        <taxon>Actinomycetes</taxon>
        <taxon>Micrococcales</taxon>
        <taxon>Microbacteriaceae</taxon>
        <taxon>Clavibacter</taxon>
    </lineage>
</organism>
<feature type="region of interest" description="Disordered" evidence="6">
    <location>
        <begin position="1"/>
        <end position="27"/>
    </location>
</feature>
<protein>
    <submittedName>
        <fullName evidence="8">Inner membrane protein YhjD</fullName>
    </submittedName>
</protein>
<keyword evidence="5 7" id="KW-0472">Membrane</keyword>
<evidence type="ECO:0000256" key="3">
    <source>
        <dbReference type="ARBA" id="ARBA00022692"/>
    </source>
</evidence>
<gene>
    <name evidence="8" type="primary">yhjD</name>
    <name evidence="8" type="ORF">CMsap09_04870</name>
</gene>
<feature type="transmembrane region" description="Helical" evidence="7">
    <location>
        <begin position="255"/>
        <end position="277"/>
    </location>
</feature>
<dbReference type="PANTHER" id="PTHR30213">
    <property type="entry name" value="INNER MEMBRANE PROTEIN YHJD"/>
    <property type="match status" value="1"/>
</dbReference>
<feature type="region of interest" description="Disordered" evidence="6">
    <location>
        <begin position="324"/>
        <end position="381"/>
    </location>
</feature>
<comment type="subcellular location">
    <subcellularLocation>
        <location evidence="1">Cell membrane</location>
        <topology evidence="1">Multi-pass membrane protein</topology>
    </subcellularLocation>
</comment>
<dbReference type="EMBL" id="MDHJ01000001">
    <property type="protein sequence ID" value="OUE08259.1"/>
    <property type="molecule type" value="Genomic_DNA"/>
</dbReference>
<evidence type="ECO:0000256" key="5">
    <source>
        <dbReference type="ARBA" id="ARBA00023136"/>
    </source>
</evidence>
<evidence type="ECO:0000256" key="1">
    <source>
        <dbReference type="ARBA" id="ARBA00004651"/>
    </source>
</evidence>
<keyword evidence="4 7" id="KW-1133">Transmembrane helix</keyword>
<keyword evidence="3 7" id="KW-0812">Transmembrane</keyword>
<evidence type="ECO:0000313" key="9">
    <source>
        <dbReference type="Proteomes" id="UP000195106"/>
    </source>
</evidence>
<keyword evidence="2" id="KW-1003">Cell membrane</keyword>
<dbReference type="GO" id="GO:0005886">
    <property type="term" value="C:plasma membrane"/>
    <property type="evidence" value="ECO:0007669"/>
    <property type="project" value="UniProtKB-SubCell"/>
</dbReference>
<feature type="compositionally biased region" description="Low complexity" evidence="6">
    <location>
        <begin position="15"/>
        <end position="27"/>
    </location>
</feature>
<dbReference type="PANTHER" id="PTHR30213:SF1">
    <property type="entry name" value="INNER MEMBRANE PROTEIN YHJD"/>
    <property type="match status" value="1"/>
</dbReference>
<dbReference type="InterPro" id="IPR017039">
    <property type="entry name" value="Virul_fac_BrkB"/>
</dbReference>
<accession>A0A251XSK1</accession>
<evidence type="ECO:0000256" key="6">
    <source>
        <dbReference type="SAM" id="MobiDB-lite"/>
    </source>
</evidence>
<feature type="transmembrane region" description="Helical" evidence="7">
    <location>
        <begin position="175"/>
        <end position="202"/>
    </location>
</feature>
<evidence type="ECO:0000313" key="8">
    <source>
        <dbReference type="EMBL" id="OUE08259.1"/>
    </source>
</evidence>
<evidence type="ECO:0000256" key="4">
    <source>
        <dbReference type="ARBA" id="ARBA00022989"/>
    </source>
</evidence>
<evidence type="ECO:0000256" key="2">
    <source>
        <dbReference type="ARBA" id="ARBA00022475"/>
    </source>
</evidence>
<dbReference type="Pfam" id="PF03631">
    <property type="entry name" value="Virul_fac_BrkB"/>
    <property type="match status" value="1"/>
</dbReference>
<proteinExistence type="predicted"/>
<feature type="transmembrane region" description="Helical" evidence="7">
    <location>
        <begin position="222"/>
        <end position="243"/>
    </location>
</feature>
<dbReference type="Proteomes" id="UP000195106">
    <property type="component" value="Unassembled WGS sequence"/>
</dbReference>
<feature type="transmembrane region" description="Helical" evidence="7">
    <location>
        <begin position="283"/>
        <end position="312"/>
    </location>
</feature>
<sequence length="381" mass="38212">MTAPDGRGRPERPAHASPASGSAPAGGPAAPAGIPALVARVMALKPVRVFLAYGAAGGPILAAGMSYQAVFAVFAALAVGFSVAGSVLAGNPALLDSLLDLIQGAVPGLFGEGGAIEDPQALLASSAVTITGLIGSVGLLVTALGWLASTRDSVRRIFELPPPTTFFLLLKVKDLGLALCFALAMVLSAGLSVVSTGLLGFVFRLLQVGEDSLLAVVVGRTVGLVLVLALDTAVLAGAYRILSGVRIPRPQLLQGALLGGIAMGVLKVLGTALLGGASRNPLLASFAVIIGLLIWFNLICQVILICASWIATSMADKGIDARSLTPSSWSGSASSGSTRPAGSSRRRSAPGSGSGTRSRAASRACCSGCAGRAAARRGGRR</sequence>
<feature type="compositionally biased region" description="Low complexity" evidence="6">
    <location>
        <begin position="325"/>
        <end position="373"/>
    </location>
</feature>
<evidence type="ECO:0000256" key="7">
    <source>
        <dbReference type="SAM" id="Phobius"/>
    </source>
</evidence>
<feature type="transmembrane region" description="Helical" evidence="7">
    <location>
        <begin position="127"/>
        <end position="148"/>
    </location>
</feature>
<name>A0A251XSK1_9MICO</name>
<dbReference type="AlphaFoldDB" id="A0A251XSK1"/>
<feature type="compositionally biased region" description="Basic and acidic residues" evidence="6">
    <location>
        <begin position="1"/>
        <end position="14"/>
    </location>
</feature>